<feature type="domain" description="Cyclin-like" evidence="7">
    <location>
        <begin position="90"/>
        <end position="176"/>
    </location>
</feature>
<dbReference type="InterPro" id="IPR006671">
    <property type="entry name" value="Cyclin_N"/>
</dbReference>
<accession>A0A1X7R746</accession>
<sequence length="520" mass="59615">MNNNTNNPASNAVNLPYLAYVRRMVSTKKSENVSLVRRELRSHHNSMTEYSIDHFHHLFNLNAAQDKSNSLSNFELQPQINTKMRALIFDFIMYSHTRLNLCTATLFLTFDILDRYASKFIVKSGNYQLLALTTLWLASKYWDAKHRVVNLTTLCQLCCHQYSKQNFRDMELHILKSLNWDLFQTTTYDSFIDMLLFMKNNDMENPFEIQDTFAVSSILNSNLNINEIKLGAIIVCELLSFDIMITSTYDTYTLTKAVITLLTLSMNYQYFNKFENLNDICNNDQELVKIMNKLLQICSGDANFPSSFKFKHFNMKKNEGETTANENEKCSNNEIKPSTAEKLLQHLTNYNHKVQADEFIRLQQMEMFNDPFSTMFSDTNSFTITDHDIDNENEISSTVMSTPRPGSITPVSSVSSSSSPLMTLSIGSKPSYVGTPMLNALSQSRSNSISTLAGIAPYLTRNRSIHAPITPTTPTMFRKPSIRKLSTASKMSAIYPIHQRKRSSSSNDVQFEQYENHNKR</sequence>
<keyword evidence="9" id="KW-1185">Reference proteome</keyword>
<evidence type="ECO:0000259" key="7">
    <source>
        <dbReference type="SMART" id="SM00385"/>
    </source>
</evidence>
<dbReference type="STRING" id="1789683.A0A1X7R746"/>
<keyword evidence="3 5" id="KW-0195">Cyclin</keyword>
<evidence type="ECO:0000256" key="2">
    <source>
        <dbReference type="ARBA" id="ARBA00022618"/>
    </source>
</evidence>
<dbReference type="InterPro" id="IPR048258">
    <property type="entry name" value="Cyclins_cyclin-box"/>
</dbReference>
<dbReference type="PROSITE" id="PS00292">
    <property type="entry name" value="CYCLINS"/>
    <property type="match status" value="1"/>
</dbReference>
<dbReference type="FunFam" id="1.10.472.10:FF:000010">
    <property type="entry name" value="G1/S-specific cyclin Cln1"/>
    <property type="match status" value="1"/>
</dbReference>
<keyword evidence="4" id="KW-0131">Cell cycle</keyword>
<dbReference type="Proteomes" id="UP000196158">
    <property type="component" value="Unassembled WGS sequence"/>
</dbReference>
<dbReference type="SMART" id="SM00385">
    <property type="entry name" value="CYCLIN"/>
    <property type="match status" value="1"/>
</dbReference>
<feature type="region of interest" description="Disordered" evidence="6">
    <location>
        <begin position="497"/>
        <end position="520"/>
    </location>
</feature>
<proteinExistence type="inferred from homology"/>
<dbReference type="SUPFAM" id="SSF47954">
    <property type="entry name" value="Cyclin-like"/>
    <property type="match status" value="1"/>
</dbReference>
<dbReference type="OrthoDB" id="5590282at2759"/>
<dbReference type="AlphaFoldDB" id="A0A1X7R746"/>
<dbReference type="Pfam" id="PF00134">
    <property type="entry name" value="Cyclin_N"/>
    <property type="match status" value="1"/>
</dbReference>
<gene>
    <name evidence="8" type="ORF">KASA_0K01661G</name>
</gene>
<comment type="similarity">
    <text evidence="1 5">Belongs to the cyclin family.</text>
</comment>
<dbReference type="GO" id="GO:0051301">
    <property type="term" value="P:cell division"/>
    <property type="evidence" value="ECO:0007669"/>
    <property type="project" value="UniProtKB-KW"/>
</dbReference>
<evidence type="ECO:0000256" key="5">
    <source>
        <dbReference type="RuleBase" id="RU000383"/>
    </source>
</evidence>
<evidence type="ECO:0000256" key="1">
    <source>
        <dbReference type="ARBA" id="ARBA00008742"/>
    </source>
</evidence>
<name>A0A1X7R746_9SACH</name>
<reference evidence="8 9" key="1">
    <citation type="submission" date="2017-04" db="EMBL/GenBank/DDBJ databases">
        <authorList>
            <person name="Afonso C.L."/>
            <person name="Miller P.J."/>
            <person name="Scott M.A."/>
            <person name="Spackman E."/>
            <person name="Goraichik I."/>
            <person name="Dimitrov K.M."/>
            <person name="Suarez D.L."/>
            <person name="Swayne D.E."/>
        </authorList>
    </citation>
    <scope>NUCLEOTIDE SEQUENCE [LARGE SCALE GENOMIC DNA]</scope>
</reference>
<dbReference type="GO" id="GO:0044772">
    <property type="term" value="P:mitotic cell cycle phase transition"/>
    <property type="evidence" value="ECO:0007669"/>
    <property type="project" value="UniProtKB-ARBA"/>
</dbReference>
<organism evidence="8 9">
    <name type="scientific">Maudiozyma saulgeensis</name>
    <dbReference type="NCBI Taxonomy" id="1789683"/>
    <lineage>
        <taxon>Eukaryota</taxon>
        <taxon>Fungi</taxon>
        <taxon>Dikarya</taxon>
        <taxon>Ascomycota</taxon>
        <taxon>Saccharomycotina</taxon>
        <taxon>Saccharomycetes</taxon>
        <taxon>Saccharomycetales</taxon>
        <taxon>Saccharomycetaceae</taxon>
        <taxon>Maudiozyma</taxon>
    </lineage>
</organism>
<dbReference type="PANTHER" id="PTHR10177">
    <property type="entry name" value="CYCLINS"/>
    <property type="match status" value="1"/>
</dbReference>
<dbReference type="InterPro" id="IPR036915">
    <property type="entry name" value="Cyclin-like_sf"/>
</dbReference>
<evidence type="ECO:0000313" key="8">
    <source>
        <dbReference type="EMBL" id="SMN21503.1"/>
    </source>
</evidence>
<evidence type="ECO:0000256" key="6">
    <source>
        <dbReference type="SAM" id="MobiDB-lite"/>
    </source>
</evidence>
<evidence type="ECO:0000313" key="9">
    <source>
        <dbReference type="Proteomes" id="UP000196158"/>
    </source>
</evidence>
<dbReference type="GO" id="GO:0044843">
    <property type="term" value="P:cell cycle G1/S phase transition"/>
    <property type="evidence" value="ECO:0007669"/>
    <property type="project" value="UniProtKB-ARBA"/>
</dbReference>
<dbReference type="Gene3D" id="1.10.472.10">
    <property type="entry name" value="Cyclin-like"/>
    <property type="match status" value="1"/>
</dbReference>
<dbReference type="GO" id="GO:0051726">
    <property type="term" value="P:regulation of cell cycle"/>
    <property type="evidence" value="ECO:0007669"/>
    <property type="project" value="UniProtKB-ARBA"/>
</dbReference>
<dbReference type="InterPro" id="IPR013763">
    <property type="entry name" value="Cyclin-like_dom"/>
</dbReference>
<dbReference type="EMBL" id="FXLY01000008">
    <property type="protein sequence ID" value="SMN21503.1"/>
    <property type="molecule type" value="Genomic_DNA"/>
</dbReference>
<evidence type="ECO:0000256" key="4">
    <source>
        <dbReference type="ARBA" id="ARBA00023306"/>
    </source>
</evidence>
<dbReference type="GO" id="GO:0016538">
    <property type="term" value="F:cyclin-dependent protein serine/threonine kinase regulator activity"/>
    <property type="evidence" value="ECO:0007669"/>
    <property type="project" value="UniProtKB-ARBA"/>
</dbReference>
<dbReference type="InterPro" id="IPR039361">
    <property type="entry name" value="Cyclin"/>
</dbReference>
<keyword evidence="2" id="KW-0132">Cell division</keyword>
<evidence type="ECO:0000256" key="3">
    <source>
        <dbReference type="ARBA" id="ARBA00023127"/>
    </source>
</evidence>
<protein>
    <submittedName>
        <fullName evidence="8">Similar to Saccharomyces cerevisiae YAL040C CLN3 G1 cyclin involved in cell cycle progression</fullName>
    </submittedName>
</protein>